<comment type="caution">
    <text evidence="7">The sequence shown here is derived from an EMBL/GenBank/DDBJ whole genome shotgun (WGS) entry which is preliminary data.</text>
</comment>
<keyword evidence="5 6" id="KW-0472">Membrane</keyword>
<feature type="transmembrane region" description="Helical" evidence="6">
    <location>
        <begin position="303"/>
        <end position="324"/>
    </location>
</feature>
<feature type="transmembrane region" description="Helical" evidence="6">
    <location>
        <begin position="75"/>
        <end position="98"/>
    </location>
</feature>
<evidence type="ECO:0000256" key="5">
    <source>
        <dbReference type="ARBA" id="ARBA00023136"/>
    </source>
</evidence>
<reference evidence="7" key="1">
    <citation type="submission" date="2023-06" db="EMBL/GenBank/DDBJ databases">
        <title>Conoideocrella luteorostrata (Hypocreales: Clavicipitaceae), a potential biocontrol fungus for elongate hemlock scale in United States Christmas tree production areas.</title>
        <authorList>
            <person name="Barrett H."/>
            <person name="Lovett B."/>
            <person name="Macias A.M."/>
            <person name="Stajich J.E."/>
            <person name="Kasson M.T."/>
        </authorList>
    </citation>
    <scope>NUCLEOTIDE SEQUENCE</scope>
    <source>
        <strain evidence="7">ARSEF 14590</strain>
    </source>
</reference>
<feature type="transmembrane region" description="Helical" evidence="6">
    <location>
        <begin position="110"/>
        <end position="128"/>
    </location>
</feature>
<evidence type="ECO:0000313" key="7">
    <source>
        <dbReference type="EMBL" id="KAK2591369.1"/>
    </source>
</evidence>
<dbReference type="Gene3D" id="1.20.1250.20">
    <property type="entry name" value="MFS general substrate transporter like domains"/>
    <property type="match status" value="1"/>
</dbReference>
<dbReference type="GO" id="GO:0016020">
    <property type="term" value="C:membrane"/>
    <property type="evidence" value="ECO:0007669"/>
    <property type="project" value="UniProtKB-SubCell"/>
</dbReference>
<dbReference type="AlphaFoldDB" id="A0AAJ0CE77"/>
<dbReference type="EMBL" id="JASWJB010000342">
    <property type="protein sequence ID" value="KAK2591369.1"/>
    <property type="molecule type" value="Genomic_DNA"/>
</dbReference>
<organism evidence="7 8">
    <name type="scientific">Conoideocrella luteorostrata</name>
    <dbReference type="NCBI Taxonomy" id="1105319"/>
    <lineage>
        <taxon>Eukaryota</taxon>
        <taxon>Fungi</taxon>
        <taxon>Dikarya</taxon>
        <taxon>Ascomycota</taxon>
        <taxon>Pezizomycotina</taxon>
        <taxon>Sordariomycetes</taxon>
        <taxon>Hypocreomycetidae</taxon>
        <taxon>Hypocreales</taxon>
        <taxon>Clavicipitaceae</taxon>
        <taxon>Conoideocrella</taxon>
    </lineage>
</organism>
<protein>
    <recommendedName>
        <fullName evidence="9">Oligopeptide transporter</fullName>
    </recommendedName>
</protein>
<feature type="transmembrane region" description="Helical" evidence="6">
    <location>
        <begin position="199"/>
        <end position="217"/>
    </location>
</feature>
<evidence type="ECO:0008006" key="9">
    <source>
        <dbReference type="Google" id="ProtNLM"/>
    </source>
</evidence>
<feature type="transmembrane region" description="Helical" evidence="6">
    <location>
        <begin position="497"/>
        <end position="517"/>
    </location>
</feature>
<evidence type="ECO:0000256" key="4">
    <source>
        <dbReference type="ARBA" id="ARBA00022989"/>
    </source>
</evidence>
<evidence type="ECO:0000313" key="8">
    <source>
        <dbReference type="Proteomes" id="UP001251528"/>
    </source>
</evidence>
<keyword evidence="8" id="KW-1185">Reference proteome</keyword>
<gene>
    <name evidence="7" type="ORF">QQS21_010946</name>
</gene>
<dbReference type="InterPro" id="IPR000109">
    <property type="entry name" value="POT_fam"/>
</dbReference>
<feature type="transmembrane region" description="Helical" evidence="6">
    <location>
        <begin position="474"/>
        <end position="491"/>
    </location>
</feature>
<dbReference type="PANTHER" id="PTHR11654">
    <property type="entry name" value="OLIGOPEPTIDE TRANSPORTER-RELATED"/>
    <property type="match status" value="1"/>
</dbReference>
<evidence type="ECO:0000256" key="2">
    <source>
        <dbReference type="ARBA" id="ARBA00005982"/>
    </source>
</evidence>
<proteinExistence type="inferred from homology"/>
<accession>A0AAJ0CE77</accession>
<evidence type="ECO:0000256" key="3">
    <source>
        <dbReference type="ARBA" id="ARBA00022692"/>
    </source>
</evidence>
<keyword evidence="3 6" id="KW-0812">Transmembrane</keyword>
<feature type="transmembrane region" description="Helical" evidence="6">
    <location>
        <begin position="140"/>
        <end position="165"/>
    </location>
</feature>
<feature type="transmembrane region" description="Helical" evidence="6">
    <location>
        <begin position="432"/>
        <end position="453"/>
    </location>
</feature>
<keyword evidence="4 6" id="KW-1133">Transmembrane helix</keyword>
<evidence type="ECO:0000256" key="1">
    <source>
        <dbReference type="ARBA" id="ARBA00004141"/>
    </source>
</evidence>
<dbReference type="SUPFAM" id="SSF103473">
    <property type="entry name" value="MFS general substrate transporter"/>
    <property type="match status" value="1"/>
</dbReference>
<feature type="transmembrane region" description="Helical" evidence="6">
    <location>
        <begin position="344"/>
        <end position="365"/>
    </location>
</feature>
<dbReference type="Pfam" id="PF00854">
    <property type="entry name" value="PTR2"/>
    <property type="match status" value="1"/>
</dbReference>
<comment type="subcellular location">
    <subcellularLocation>
        <location evidence="1">Membrane</location>
        <topology evidence="1">Multi-pass membrane protein</topology>
    </subcellularLocation>
</comment>
<feature type="transmembrane region" description="Helical" evidence="6">
    <location>
        <begin position="223"/>
        <end position="244"/>
    </location>
</feature>
<dbReference type="InterPro" id="IPR036259">
    <property type="entry name" value="MFS_trans_sf"/>
</dbReference>
<name>A0AAJ0CE77_9HYPO</name>
<sequence length="536" mass="58459">MPAPEPFDPSHIQNATDEEINGLRHVVDKLPRKVWISLLVSGAERFTFYVVSTPWQNYMQNGSDDSALPGALGLGQAHATAIFNAFYFYSFLAPVPFAVVSDTCLGRYKLICISLSLYVCGTMIQFITSLPSVFSHNTGLAGLLVGMVFIGAAVGGTKAAIVPFIGDQYPVKPPQVKILPTGERVVVDRDLTLQYVYNVFYWITNIAALSLLAATYLEKYRGFWTANLLALSTSWIGLALLIVFSNEFEKPPPQGDVLIKSGSVIKIALQNKFNLDAARPRFQQENYHRAVPWSERFVTEIKCGLVACQVMAWFILFYLGLNQITNNLVSQAGQMVLGGFPNDGIQVLNGVACVVLGPIMQKVLYPVLATFHIPFGPLVRMSLAFFVMGAAFAYAAGLQKMIYNSGPCYEAPLSCTAAQREGEPPLPNSITVWMQTPIYAILAISEILGFVSLSEYSYSNSPKDMRTVLQSIQQLSAGIGSAIGIALGPVSQNPKVIWTYVGLAASLACTSPLFWIVMGHPEKHIGDVSMVPLENA</sequence>
<evidence type="ECO:0000256" key="6">
    <source>
        <dbReference type="SAM" id="Phobius"/>
    </source>
</evidence>
<dbReference type="GO" id="GO:0022857">
    <property type="term" value="F:transmembrane transporter activity"/>
    <property type="evidence" value="ECO:0007669"/>
    <property type="project" value="InterPro"/>
</dbReference>
<comment type="similarity">
    <text evidence="2">Belongs to the major facilitator superfamily. Proton-dependent oligopeptide transporter (POT/PTR) (TC 2.A.17) family.</text>
</comment>
<feature type="transmembrane region" description="Helical" evidence="6">
    <location>
        <begin position="377"/>
        <end position="397"/>
    </location>
</feature>
<dbReference type="Proteomes" id="UP001251528">
    <property type="component" value="Unassembled WGS sequence"/>
</dbReference>